<organism evidence="3">
    <name type="scientific">uncultured Caudovirales phage</name>
    <dbReference type="NCBI Taxonomy" id="2100421"/>
    <lineage>
        <taxon>Viruses</taxon>
        <taxon>Duplodnaviria</taxon>
        <taxon>Heunggongvirae</taxon>
        <taxon>Uroviricota</taxon>
        <taxon>Caudoviricetes</taxon>
        <taxon>Peduoviridae</taxon>
        <taxon>Maltschvirus</taxon>
        <taxon>Maltschvirus maltsch</taxon>
    </lineage>
</organism>
<feature type="compositionally biased region" description="Polar residues" evidence="2">
    <location>
        <begin position="617"/>
        <end position="630"/>
    </location>
</feature>
<dbReference type="PANTHER" id="PTHR34491:SF74">
    <property type="entry name" value="DUF4456 DOMAIN-CONTAINING PROTEIN"/>
    <property type="match status" value="1"/>
</dbReference>
<dbReference type="NCBIfam" id="NF032893">
    <property type="entry name" value="tail-700"/>
    <property type="match status" value="1"/>
</dbReference>
<dbReference type="PANTHER" id="PTHR34491">
    <property type="entry name" value="A-TYPE INCLUSION PROTEIN, PUTATIVE-RELATED"/>
    <property type="match status" value="1"/>
</dbReference>
<reference evidence="3" key="1">
    <citation type="submission" date="2020-04" db="EMBL/GenBank/DDBJ databases">
        <authorList>
            <person name="Chiriac C."/>
            <person name="Salcher M."/>
            <person name="Ghai R."/>
            <person name="Kavagutti S V."/>
        </authorList>
    </citation>
    <scope>NUCLEOTIDE SEQUENCE</scope>
</reference>
<feature type="region of interest" description="Disordered" evidence="2">
    <location>
        <begin position="557"/>
        <end position="638"/>
    </location>
</feature>
<feature type="coiled-coil region" evidence="1">
    <location>
        <begin position="346"/>
        <end position="385"/>
    </location>
</feature>
<dbReference type="EMBL" id="LR796300">
    <property type="protein sequence ID" value="CAB4135475.1"/>
    <property type="molecule type" value="Genomic_DNA"/>
</dbReference>
<evidence type="ECO:0000256" key="2">
    <source>
        <dbReference type="SAM" id="MobiDB-lite"/>
    </source>
</evidence>
<keyword evidence="1" id="KW-0175">Coiled coil</keyword>
<accession>A0A6J5LM92</accession>
<dbReference type="InterPro" id="IPR024079">
    <property type="entry name" value="MetalloPept_cat_dom_sf"/>
</dbReference>
<sequence length="2636" mass="287670">MADIWDKLEQDAFSSKKDASNKDIWDRLENSAFGIEEKPATRNPAAFLNDTVITGANAALGGVQAVSDFISPGNRLSQGIESLVREGEESQSNAVKQGRAKLGKAMESEDVGTQLKGVKDYVLQNPVQAAAMAAGSFALPFGAIKGAKLASGALGLGEKAAGRLATGTGMATSGVMAGGDAAGDAYQQVMDSPDLAFLPINERESLATSAARKASVVPFVIGGISGAFGADKALATGTRSLLKTGASEFVSEAFEEGSTKLSANIAAENAGVNVGIWKGVAGSAALGGLLGGATGLTVGAMTKQPDSLLPGSTNISTGQQAPDNNAINKAIDANSTEINTNSGQQVIEIQQKQAELQQAQADAKAQADQAAAQQAQQKAQEQQQAFIEVASTYGFTPNATGTLSLGKILIRTPEIAQQYITQFEIANKDKSPTQKALFGAALSSGAVPVKPGATPKAIATSVNTFLNNWQLAGIEDKVEAADWINTVIPTIEGASALKEAAPLNEFYKSLTGQDAPAFASLLEQATEKPTKTKGVKDEQLQQLQTDAGLRAVPVQGGATQISGNQPGDVRPVGVQPIQPGSLGEGSLSLQTGAVPSGGVSTSTSAGGSGVNIPNAGIQAQGQVNANQPKVTTKKRRGGVPEQVAEGSANVEQTVEEKATGIVETVVRNVIDAVVKRKGRMSNVNLQKLKDFIYYDFSQIENKAAKTGELTKKELADMFDVSTDTIDGWQDIANNFFEENRGVIQAQLYQTLDASGMSLLELKDQIQASRDFAVGEAVSLEEEERRSEQVTEVNREDEEDFEQNAVENAEAADLGLTQVEDESQLDQRDLQGEKTGMGVYTGRTGVSVQEENKPEETINARYIRKAKELEEAENSGDEELSAKLSKELDALVDEAAGVAKKQVAKSEAIAGEKKKETKNAVQKRSTKGVSVRKQAEVSEGVPSKDTEERPAATKSKTNEKSRSLTVVESKQAEEDFNTQKKLLAKIDAARKTLRRAEDFSSTGKAKLAVQKAEAEYDAFEVEARPRAEERIAALTGTTIAAASKKDALAWNLLPVPVKYEQLSPQAKADWAISVRNGKMNLADASRVYDENEDNIIDGTDLITEVGEQKQFLMLTNQVNKLNEAQINRLEKHYGEKRNTPDFLQSLKEDVIRYIDISADAVSAAIRDIIKSISNGVMAMAVVFNPTMVSQPFQFAVPTYETKTVEVVAQVPAEAAQAMSPAAKRAYEVIYPTIKDQLVKNDKLFVVTDKPTATNFIFSPDGTLLFQSKVLIGKTEGNYYKGDNNIVANRVTAAGLYNMGLRTGGKTAADYDFNKVFGIEQIENGKKYFVTMMHSVYTKESDAAQRVAALKEAGPQNSRYSFGCINVDKETFGKILAGHEKQMDGAKLFIVPDGTENVMEFINGKAVYSSDMVREKAEPILKTEKVPKQGTGTTEQTIAAKEEKATEETTRLSSKSKQFFFDEIEDTERGFDSIRGNLVKLGIENSLDFVSNWSFVDVKGGEPGAIESIGGRYVVTVNNNAELTNAFIAETARHELGHAVDMAPHGGIYSAQKEMGVVLKDGVITPVGAVSREMQNLYKTDPVWNEFLAYPFDAKTFTDLNTHVKIEAELFAQLFAVYTDPRGRAKLEAEAPITAAYMKEVVNDIKSSKALQIQTPRTAAERVVRFQNRNATQRPQAPSGSVPERQKETGVVLRSRSVKEARIFAEKQINKLPEPVRTPLQSMMANIYDFAKKGLLAFSFTEDMADMAAKYMPSVKKYIALSNERKAIRIKFELNVDQILQKYDALPSEVKGTGENSVNRFLKDTTMSGKWAYNPGWIKKFDETKDIDADAKARFNAMPAEAQSLIKEVFSHGQNMLLAMQKAVNENINTEYDALISAANAVNDTKEAAKLTKDKASTLTEYNTLMRTNSTKPYAPLKRFGNYVVVGKSQLYIENETIANSKTAAPDKIAEARKKMRELEKLEEHYFVRFAETAGEANAIVQDESKNHDYLEYFEKDTSQGYGVRDLNDVFNRLRNMVEEDTDSTLSEASQKAMNRLMADLKLTLLSETSARQSERQRKNIAGAEDDMMRSFATQGRATANFIASLTNSGDIYDALRDMKNEADSYDGEGKRLDRRRYYNEFMKRHFMGMDYQPSPFIDKALSTTSMWMLLTNPAYYLQNSTQAFMMSLPSMAGKHGYTRSWKEMQRAYTDVFNVIREHGLNEKSYAKLPADVRQVVEELVKRGRIDISLEQDLGRWRSTEDSKLAKFGNAMDKLRGIAQDIETVNRVATAVAAYRLEVKRSNPTNATNYADKIIYTTHGDYSVTNAPRITRSGLGRLATQFRKFQLIQISLIARLSNDAFAGQDAETRMIGKKALAFTIGHTAVMGGIMGLPGFSAIAFLYGLLFGDDDEPDNPELALRRAIGDDTIADLLVKGVPAALGVDLSGKLGMGNMLSILPYTDVSFTRKDLPAAGYALLTGPFGGLTLKAADAVDYMGRGDYYKGIEQLVPTGLSNTMKGYRYGTEGITSKTGDVTMSADDISAVDGFMVALGLPTKTITDRQFLQNAKFKYDEFYNDKTSELKREYVRAYDDGDVEARRDVIEEWKKLQQSRAENGYTRQPLSTLLKAPQEKRKRERNTVGGVAVNKANRGFVRQTSEL</sequence>
<gene>
    <name evidence="3" type="ORF">UFOVP285_33</name>
</gene>
<feature type="compositionally biased region" description="Polar residues" evidence="2">
    <location>
        <begin position="1666"/>
        <end position="1677"/>
    </location>
</feature>
<feature type="region of interest" description="Disordered" evidence="2">
    <location>
        <begin position="781"/>
        <end position="800"/>
    </location>
</feature>
<evidence type="ECO:0000256" key="1">
    <source>
        <dbReference type="SAM" id="Coils"/>
    </source>
</evidence>
<feature type="compositionally biased region" description="Low complexity" evidence="2">
    <location>
        <begin position="591"/>
        <end position="605"/>
    </location>
</feature>
<proteinExistence type="predicted"/>
<dbReference type="GO" id="GO:0008237">
    <property type="term" value="F:metallopeptidase activity"/>
    <property type="evidence" value="ECO:0007669"/>
    <property type="project" value="InterPro"/>
</dbReference>
<dbReference type="Gene3D" id="3.40.390.10">
    <property type="entry name" value="Collagenase (Catalytic Domain)"/>
    <property type="match status" value="1"/>
</dbReference>
<protein>
    <submittedName>
        <fullName evidence="3">Uncharacterized protein</fullName>
    </submittedName>
</protein>
<evidence type="ECO:0000313" key="3">
    <source>
        <dbReference type="EMBL" id="CAB4135475.1"/>
    </source>
</evidence>
<feature type="compositionally biased region" description="Basic and acidic residues" evidence="2">
    <location>
        <begin position="941"/>
        <end position="961"/>
    </location>
</feature>
<feature type="region of interest" description="Disordered" evidence="2">
    <location>
        <begin position="1666"/>
        <end position="1689"/>
    </location>
</feature>
<feature type="region of interest" description="Disordered" evidence="2">
    <location>
        <begin position="908"/>
        <end position="965"/>
    </location>
</feature>
<name>A0A6J5LM92_9CAUD</name>